<dbReference type="PANTHER" id="PTHR40465">
    <property type="entry name" value="CHROMOSOME 1, WHOLE GENOME SHOTGUN SEQUENCE"/>
    <property type="match status" value="1"/>
</dbReference>
<evidence type="ECO:0000256" key="2">
    <source>
        <dbReference type="SAM" id="Phobius"/>
    </source>
</evidence>
<feature type="transmembrane region" description="Helical" evidence="2">
    <location>
        <begin position="66"/>
        <end position="89"/>
    </location>
</feature>
<keyword evidence="2" id="KW-0812">Transmembrane</keyword>
<evidence type="ECO:0000256" key="1">
    <source>
        <dbReference type="SAM" id="MobiDB-lite"/>
    </source>
</evidence>
<feature type="domain" description="DUF6534" evidence="3">
    <location>
        <begin position="74"/>
        <end position="161"/>
    </location>
</feature>
<proteinExistence type="predicted"/>
<dbReference type="InterPro" id="IPR045339">
    <property type="entry name" value="DUF6534"/>
</dbReference>
<name>A0A2H3B7I1_9AGAR</name>
<keyword evidence="2" id="KW-1133">Transmembrane helix</keyword>
<reference evidence="5" key="1">
    <citation type="journal article" date="2017" name="Nat. Ecol. Evol.">
        <title>Genome expansion and lineage-specific genetic innovations in the forest pathogenic fungi Armillaria.</title>
        <authorList>
            <person name="Sipos G."/>
            <person name="Prasanna A.N."/>
            <person name="Walter M.C."/>
            <person name="O'Connor E."/>
            <person name="Balint B."/>
            <person name="Krizsan K."/>
            <person name="Kiss B."/>
            <person name="Hess J."/>
            <person name="Varga T."/>
            <person name="Slot J."/>
            <person name="Riley R."/>
            <person name="Boka B."/>
            <person name="Rigling D."/>
            <person name="Barry K."/>
            <person name="Lee J."/>
            <person name="Mihaltcheva S."/>
            <person name="LaButti K."/>
            <person name="Lipzen A."/>
            <person name="Waldron R."/>
            <person name="Moloney N.M."/>
            <person name="Sperisen C."/>
            <person name="Kredics L."/>
            <person name="Vagvoelgyi C."/>
            <person name="Patrignani A."/>
            <person name="Fitzpatrick D."/>
            <person name="Nagy I."/>
            <person name="Doyle S."/>
            <person name="Anderson J.B."/>
            <person name="Grigoriev I.V."/>
            <person name="Gueldener U."/>
            <person name="Muensterkoetter M."/>
            <person name="Nagy L.G."/>
        </authorList>
    </citation>
    <scope>NUCLEOTIDE SEQUENCE [LARGE SCALE GENOMIC DNA]</scope>
    <source>
        <strain evidence="5">28-4</strain>
    </source>
</reference>
<organism evidence="4 5">
    <name type="scientific">Armillaria solidipes</name>
    <dbReference type="NCBI Taxonomy" id="1076256"/>
    <lineage>
        <taxon>Eukaryota</taxon>
        <taxon>Fungi</taxon>
        <taxon>Dikarya</taxon>
        <taxon>Basidiomycota</taxon>
        <taxon>Agaricomycotina</taxon>
        <taxon>Agaricomycetes</taxon>
        <taxon>Agaricomycetidae</taxon>
        <taxon>Agaricales</taxon>
        <taxon>Marasmiineae</taxon>
        <taxon>Physalacriaceae</taxon>
        <taxon>Armillaria</taxon>
    </lineage>
</organism>
<feature type="region of interest" description="Disordered" evidence="1">
    <location>
        <begin position="185"/>
        <end position="231"/>
    </location>
</feature>
<dbReference type="AlphaFoldDB" id="A0A2H3B7I1"/>
<feature type="transmembrane region" description="Helical" evidence="2">
    <location>
        <begin position="110"/>
        <end position="132"/>
    </location>
</feature>
<dbReference type="EMBL" id="KZ293439">
    <property type="protein sequence ID" value="PBK66825.1"/>
    <property type="molecule type" value="Genomic_DNA"/>
</dbReference>
<keyword evidence="5" id="KW-1185">Reference proteome</keyword>
<keyword evidence="2" id="KW-0472">Membrane</keyword>
<dbReference type="Pfam" id="PF20152">
    <property type="entry name" value="DUF6534"/>
    <property type="match status" value="1"/>
</dbReference>
<gene>
    <name evidence="4" type="ORF">ARMSODRAFT_346511</name>
</gene>
<evidence type="ECO:0000313" key="5">
    <source>
        <dbReference type="Proteomes" id="UP000218334"/>
    </source>
</evidence>
<dbReference type="PANTHER" id="PTHR40465:SF1">
    <property type="entry name" value="DUF6534 DOMAIN-CONTAINING PROTEIN"/>
    <property type="match status" value="1"/>
</dbReference>
<sequence>MLIICGVQALYAVRIWKLGRHFHMVLPWFIFLAVAATFGTGVYVMYDAYTLATFTSLEISAIKVSIYAVFSTMAGADFIIAGTMCVYLHKGRSMTSFSSTTNIIKGLMRLVVISGILTSACSLFTVVAYAGWPNTLTFIAIDLVLPKLYINSLLTMLNSRPSSGANVGRRVPQKMIRFAPHDTESGLIESGQTSTTLPGPSMTEVETDISIPLPESEGYRSNSSMDDMRFA</sequence>
<evidence type="ECO:0000313" key="4">
    <source>
        <dbReference type="EMBL" id="PBK66825.1"/>
    </source>
</evidence>
<dbReference type="Proteomes" id="UP000218334">
    <property type="component" value="Unassembled WGS sequence"/>
</dbReference>
<accession>A0A2H3B7I1</accession>
<evidence type="ECO:0000259" key="3">
    <source>
        <dbReference type="Pfam" id="PF20152"/>
    </source>
</evidence>
<feature type="transmembrane region" description="Helical" evidence="2">
    <location>
        <begin position="24"/>
        <end position="46"/>
    </location>
</feature>
<protein>
    <recommendedName>
        <fullName evidence="3">DUF6534 domain-containing protein</fullName>
    </recommendedName>
</protein>